<evidence type="ECO:0000313" key="3">
    <source>
        <dbReference type="EMBL" id="RVU27003.1"/>
    </source>
</evidence>
<organism evidence="3 4">
    <name type="scientific">Sandaracinomonas limnophila</name>
    <dbReference type="NCBI Taxonomy" id="1862386"/>
    <lineage>
        <taxon>Bacteria</taxon>
        <taxon>Pseudomonadati</taxon>
        <taxon>Bacteroidota</taxon>
        <taxon>Cytophagia</taxon>
        <taxon>Cytophagales</taxon>
        <taxon>Flectobacillaceae</taxon>
        <taxon>Sandaracinomonas</taxon>
    </lineage>
</organism>
<gene>
    <name evidence="3" type="ORF">EOJ36_03120</name>
</gene>
<sequence>MKKIFLLSLFTLHLSLFTSFAQSLPRSTPEEEGVSSKAIRDWIKSYDTPKHELHSIMVLRHGKVIAEGWAKPYAANEKHTMYSVSKSWTSTAIGFLVDEGKLKVTDKVIDIFPEYKDIQTNKYLNDISVKDLLTMSVGHKIEPLRSVVSSKNDWKRTFLAAQIDNQPGSKFLYNTGATYMLSAIVQKISGKKTLDYLNDKLLKPLEISEIDWETDPDGINTGGWGIRVKTEDMAKLGQLYLQKGKWKGKQILSTSWINEATSKQIEQDPSATQARKDSSDWLQGYGYQFWRCRNGAFRADGAFGQYIVVFPEKDAVVIITSESMDLAEDLNNIWQHLLPAFLDNKLAKNELELGLLTNDLKNLKLSSPISTGNENKANLHLGNEIHLNSNDLQLETLKLEETKMGYNLILKDTNQNSFSIPLQNGKFEYSETNFKGPYLLRSAQHALEGINPYKVGGSYYWNADGTLGITLRYYQSPHHWDWVIRPFDAGFELKVINSFDKIHPILIKGA</sequence>
<name>A0A437PXN4_9BACT</name>
<dbReference type="RefSeq" id="WP_127802554.1">
    <property type="nucleotide sequence ID" value="NZ_SACY01000001.1"/>
</dbReference>
<feature type="chain" id="PRO_5019526528" evidence="1">
    <location>
        <begin position="22"/>
        <end position="510"/>
    </location>
</feature>
<dbReference type="InterPro" id="IPR050789">
    <property type="entry name" value="Diverse_Enzym_Activities"/>
</dbReference>
<feature type="signal peptide" evidence="1">
    <location>
        <begin position="1"/>
        <end position="21"/>
    </location>
</feature>
<evidence type="ECO:0000313" key="4">
    <source>
        <dbReference type="Proteomes" id="UP000282832"/>
    </source>
</evidence>
<dbReference type="GO" id="GO:0016787">
    <property type="term" value="F:hydrolase activity"/>
    <property type="evidence" value="ECO:0007669"/>
    <property type="project" value="UniProtKB-KW"/>
</dbReference>
<dbReference type="Proteomes" id="UP000282832">
    <property type="component" value="Unassembled WGS sequence"/>
</dbReference>
<feature type="domain" description="Beta-lactamase-related" evidence="2">
    <location>
        <begin position="55"/>
        <end position="331"/>
    </location>
</feature>
<dbReference type="InterPro" id="IPR001466">
    <property type="entry name" value="Beta-lactam-related"/>
</dbReference>
<dbReference type="PANTHER" id="PTHR43283:SF7">
    <property type="entry name" value="BETA-LACTAMASE-RELATED DOMAIN-CONTAINING PROTEIN"/>
    <property type="match status" value="1"/>
</dbReference>
<accession>A0A437PXN4</accession>
<dbReference type="EMBL" id="SACY01000001">
    <property type="protein sequence ID" value="RVU27003.1"/>
    <property type="molecule type" value="Genomic_DNA"/>
</dbReference>
<reference evidence="3 4" key="1">
    <citation type="submission" date="2019-01" db="EMBL/GenBank/DDBJ databases">
        <authorList>
            <person name="Chen W.-M."/>
        </authorList>
    </citation>
    <scope>NUCLEOTIDE SEQUENCE [LARGE SCALE GENOMIC DNA]</scope>
    <source>
        <strain evidence="3 4">FSY-15</strain>
    </source>
</reference>
<proteinExistence type="predicted"/>
<evidence type="ECO:0000256" key="1">
    <source>
        <dbReference type="SAM" id="SignalP"/>
    </source>
</evidence>
<dbReference type="SUPFAM" id="SSF56601">
    <property type="entry name" value="beta-lactamase/transpeptidase-like"/>
    <property type="match status" value="1"/>
</dbReference>
<keyword evidence="4" id="KW-1185">Reference proteome</keyword>
<dbReference type="InterPro" id="IPR012338">
    <property type="entry name" value="Beta-lactam/transpept-like"/>
</dbReference>
<dbReference type="Gene3D" id="3.40.710.10">
    <property type="entry name" value="DD-peptidase/beta-lactamase superfamily"/>
    <property type="match status" value="1"/>
</dbReference>
<dbReference type="PANTHER" id="PTHR43283">
    <property type="entry name" value="BETA-LACTAMASE-RELATED"/>
    <property type="match status" value="1"/>
</dbReference>
<dbReference type="Pfam" id="PF00144">
    <property type="entry name" value="Beta-lactamase"/>
    <property type="match status" value="1"/>
</dbReference>
<protein>
    <submittedName>
        <fullName evidence="3">Class C beta-lactamase-related serine hydrolase</fullName>
    </submittedName>
</protein>
<dbReference type="AlphaFoldDB" id="A0A437PXN4"/>
<keyword evidence="1" id="KW-0732">Signal</keyword>
<evidence type="ECO:0000259" key="2">
    <source>
        <dbReference type="Pfam" id="PF00144"/>
    </source>
</evidence>
<dbReference type="OrthoDB" id="9773047at2"/>
<comment type="caution">
    <text evidence="3">The sequence shown here is derived from an EMBL/GenBank/DDBJ whole genome shotgun (WGS) entry which is preliminary data.</text>
</comment>
<keyword evidence="3" id="KW-0378">Hydrolase</keyword>